<dbReference type="InterPro" id="IPR000259">
    <property type="entry name" value="Adhesion_dom_fimbrial"/>
</dbReference>
<dbReference type="RefSeq" id="WP_034456767.1">
    <property type="nucleotide sequence ID" value="NZ_LXEO01000005.1"/>
</dbReference>
<dbReference type="Proteomes" id="UP000078286">
    <property type="component" value="Unassembled WGS sequence"/>
</dbReference>
<dbReference type="PANTHER" id="PTHR33420">
    <property type="entry name" value="FIMBRIAL SUBUNIT ELFA-RELATED"/>
    <property type="match status" value="1"/>
</dbReference>
<dbReference type="SUPFAM" id="SSF49401">
    <property type="entry name" value="Bacterial adhesins"/>
    <property type="match status" value="1"/>
</dbReference>
<gene>
    <name evidence="3" type="ORF">M979_0307</name>
</gene>
<dbReference type="PATRIC" id="fig|1354255.3.peg.314"/>
<keyword evidence="4" id="KW-1185">Reference proteome</keyword>
<dbReference type="Pfam" id="PF00419">
    <property type="entry name" value="Fimbrial"/>
    <property type="match status" value="1"/>
</dbReference>
<evidence type="ECO:0000313" key="4">
    <source>
        <dbReference type="Proteomes" id="UP000078286"/>
    </source>
</evidence>
<dbReference type="Gene3D" id="2.60.40.1090">
    <property type="entry name" value="Fimbrial-type adhesion domain"/>
    <property type="match status" value="1"/>
</dbReference>
<name>A0A1B7I0I3_9ENTR</name>
<dbReference type="PANTHER" id="PTHR33420:SF26">
    <property type="entry name" value="FIMBRIAL SUBUNIT"/>
    <property type="match status" value="1"/>
</dbReference>
<organism evidence="3 4">
    <name type="scientific">Buttiauxella noackiae ATCC 51607</name>
    <dbReference type="NCBI Taxonomy" id="1354255"/>
    <lineage>
        <taxon>Bacteria</taxon>
        <taxon>Pseudomonadati</taxon>
        <taxon>Pseudomonadota</taxon>
        <taxon>Gammaproteobacteria</taxon>
        <taxon>Enterobacterales</taxon>
        <taxon>Enterobacteriaceae</taxon>
        <taxon>Buttiauxella</taxon>
    </lineage>
</organism>
<feature type="domain" description="Fimbrial-type adhesion" evidence="2">
    <location>
        <begin position="32"/>
        <end position="178"/>
    </location>
</feature>
<reference evidence="3 4" key="1">
    <citation type="submission" date="2016-04" db="EMBL/GenBank/DDBJ databases">
        <title>ATOL: Assembling a taxonomically balanced genome-scale reconstruction of the evolutionary history of the Enterobacteriaceae.</title>
        <authorList>
            <person name="Plunkett G.III."/>
            <person name="Neeno-Eckwall E.C."/>
            <person name="Glasner J.D."/>
            <person name="Perna N.T."/>
        </authorList>
    </citation>
    <scope>NUCLEOTIDE SEQUENCE [LARGE SCALE GENOMIC DNA]</scope>
    <source>
        <strain evidence="3 4">ATCC 51607</strain>
    </source>
</reference>
<evidence type="ECO:0000256" key="1">
    <source>
        <dbReference type="SAM" id="SignalP"/>
    </source>
</evidence>
<comment type="caution">
    <text evidence="3">The sequence shown here is derived from an EMBL/GenBank/DDBJ whole genome shotgun (WGS) entry which is preliminary data.</text>
</comment>
<sequence length="178" mass="18245">MKLNKFAMAAVIAAGITSASAFAVVAPTNGVIQLKGELVESACGLAASSSPVTVDFGQIPTSALAKNKQAGNVHKEIELQDCDTTTAKTAKVTYTPNTVDVDNSALAAFTSGTAKGAGIGLIDNGNQPVVWGHASSPVTLVNGTNHIPFVAYVKADTASTTVTPGTFQSEINFQIDYQ</sequence>
<accession>A0A1B7I0I3</accession>
<feature type="signal peptide" evidence="1">
    <location>
        <begin position="1"/>
        <end position="23"/>
    </location>
</feature>
<proteinExistence type="predicted"/>
<evidence type="ECO:0000259" key="2">
    <source>
        <dbReference type="Pfam" id="PF00419"/>
    </source>
</evidence>
<dbReference type="GO" id="GO:0009289">
    <property type="term" value="C:pilus"/>
    <property type="evidence" value="ECO:0007669"/>
    <property type="project" value="InterPro"/>
</dbReference>
<dbReference type="InterPro" id="IPR008966">
    <property type="entry name" value="Adhesion_dom_sf"/>
</dbReference>
<dbReference type="EMBL" id="LXEO01000005">
    <property type="protein sequence ID" value="OAT21570.1"/>
    <property type="molecule type" value="Genomic_DNA"/>
</dbReference>
<dbReference type="GO" id="GO:0043709">
    <property type="term" value="P:cell adhesion involved in single-species biofilm formation"/>
    <property type="evidence" value="ECO:0007669"/>
    <property type="project" value="TreeGrafter"/>
</dbReference>
<evidence type="ECO:0000313" key="3">
    <source>
        <dbReference type="EMBL" id="OAT21570.1"/>
    </source>
</evidence>
<keyword evidence="1" id="KW-0732">Signal</keyword>
<protein>
    <submittedName>
        <fullName evidence="3">PapA family protein</fullName>
    </submittedName>
</protein>
<dbReference type="AlphaFoldDB" id="A0A1B7I0I3"/>
<dbReference type="InterPro" id="IPR050263">
    <property type="entry name" value="Bact_Fimbrial_Adh_Pro"/>
</dbReference>
<feature type="chain" id="PRO_5008593639" evidence="1">
    <location>
        <begin position="24"/>
        <end position="178"/>
    </location>
</feature>
<dbReference type="InterPro" id="IPR036937">
    <property type="entry name" value="Adhesion_dom_fimbrial_sf"/>
</dbReference>